<sequence length="222" mass="23498">MVDPDPSDIPGGRISEDSRIDLLLIKALDGGKADIRYKVDGGRELDIVLVDLSPSDTDLTLRIDLSGDGRASVKVAAVCTGKHTKVFSVDVRHNGGGSWSRTAMAGINQDDGVLRFLGTSYIANGAHGSDTRQDGRITNLSPRSDSEVSPALLINDDDVKASHGAALGAYDPAAIYYMMSRGLTEEQSKRLITVGSLLPIVDSFADKGLSERAKEIMGGIGL</sequence>
<reference evidence="3 4" key="1">
    <citation type="submission" date="2016-10" db="EMBL/GenBank/DDBJ databases">
        <title>Complete genome of the TMA-utilizing, human hosted archaeon Methanomethylophilus alvus Gen. nov, sp. nov., strain Mx-05, derived from a pure culture.</title>
        <authorList>
            <person name="Brugere J.-F."/>
            <person name="Ben Hania W."/>
            <person name="Chaudhary P.P."/>
            <person name="Gaci N."/>
            <person name="Borrel G."/>
            <person name="Cao Van Tuat L."/>
            <person name="Fardeau M.-L."/>
            <person name="Harris H.M.B."/>
            <person name="O'Toole P.W."/>
            <person name="Ollivier B."/>
        </authorList>
    </citation>
    <scope>NUCLEOTIDE SEQUENCE [LARGE SCALE GENOMIC DNA]</scope>
    <source>
        <strain evidence="3 4">Mx-05</strain>
    </source>
</reference>
<evidence type="ECO:0000259" key="2">
    <source>
        <dbReference type="Pfam" id="PF01458"/>
    </source>
</evidence>
<dbReference type="Proteomes" id="UP000273278">
    <property type="component" value="Chromosome"/>
</dbReference>
<evidence type="ECO:0000313" key="4">
    <source>
        <dbReference type="Proteomes" id="UP000273278"/>
    </source>
</evidence>
<gene>
    <name evidence="3" type="ORF">BKD89_04575</name>
</gene>
<dbReference type="Pfam" id="PF01458">
    <property type="entry name" value="SUFBD_core"/>
    <property type="match status" value="1"/>
</dbReference>
<dbReference type="EMBL" id="CP017686">
    <property type="protein sequence ID" value="AYQ55078.1"/>
    <property type="molecule type" value="Genomic_DNA"/>
</dbReference>
<dbReference type="PANTHER" id="PTHR43575">
    <property type="entry name" value="PROTEIN ABCI7, CHLOROPLASTIC"/>
    <property type="match status" value="1"/>
</dbReference>
<accession>A0A3G3IHB6</accession>
<evidence type="ECO:0000313" key="3">
    <source>
        <dbReference type="EMBL" id="AYQ55078.1"/>
    </source>
</evidence>
<dbReference type="AlphaFoldDB" id="A0A3G3IHB6"/>
<dbReference type="InterPro" id="IPR055346">
    <property type="entry name" value="Fe-S_cluster_assembly_SufBD"/>
</dbReference>
<dbReference type="SUPFAM" id="SSF101960">
    <property type="entry name" value="Stabilizer of iron transporter SufD"/>
    <property type="match status" value="1"/>
</dbReference>
<dbReference type="PANTHER" id="PTHR43575:SF1">
    <property type="entry name" value="PROTEIN ABCI7, CHLOROPLASTIC"/>
    <property type="match status" value="1"/>
</dbReference>
<dbReference type="GO" id="GO:0016226">
    <property type="term" value="P:iron-sulfur cluster assembly"/>
    <property type="evidence" value="ECO:0007669"/>
    <property type="project" value="InterPro"/>
</dbReference>
<dbReference type="InterPro" id="IPR000825">
    <property type="entry name" value="SUF_FeS_clus_asmbl_SufBD_core"/>
</dbReference>
<evidence type="ECO:0000256" key="1">
    <source>
        <dbReference type="SAM" id="MobiDB-lite"/>
    </source>
</evidence>
<dbReference type="InterPro" id="IPR037284">
    <property type="entry name" value="SUF_FeS_clus_asmbl_SufBD_sf"/>
</dbReference>
<feature type="region of interest" description="Disordered" evidence="1">
    <location>
        <begin position="127"/>
        <end position="146"/>
    </location>
</feature>
<protein>
    <recommendedName>
        <fullName evidence="2">SUF system FeS cluster assembly SufBD core domain-containing protein</fullName>
    </recommendedName>
</protein>
<name>A0A3G3IHB6_9ARCH</name>
<organism evidence="3 4">
    <name type="scientific">Methanomethylophilus alvi</name>
    <dbReference type="NCBI Taxonomy" id="1291540"/>
    <lineage>
        <taxon>Archaea</taxon>
        <taxon>Methanobacteriati</taxon>
        <taxon>Thermoplasmatota</taxon>
        <taxon>Thermoplasmata</taxon>
        <taxon>Methanomassiliicoccales</taxon>
        <taxon>Methanomethylophilaceae</taxon>
        <taxon>Methanomethylophilus</taxon>
    </lineage>
</organism>
<proteinExistence type="predicted"/>
<feature type="domain" description="SUF system FeS cluster assembly SufBD core" evidence="2">
    <location>
        <begin position="42"/>
        <end position="195"/>
    </location>
</feature>